<accession>A0AAV9KNX7</accession>
<feature type="chain" id="PRO_5043642441" evidence="1">
    <location>
        <begin position="24"/>
        <end position="133"/>
    </location>
</feature>
<reference evidence="2 3" key="1">
    <citation type="submission" date="2023-10" db="EMBL/GenBank/DDBJ databases">
        <title>Genome-Wide Identification Analysis in wild type Solanum Pinnatisectum Reveals Some Genes Defensing Phytophthora Infestans.</title>
        <authorList>
            <person name="Sun C."/>
        </authorList>
    </citation>
    <scope>NUCLEOTIDE SEQUENCE [LARGE SCALE GENOMIC DNA]</scope>
    <source>
        <strain evidence="2">LQN</strain>
        <tissue evidence="2">Leaf</tissue>
    </source>
</reference>
<keyword evidence="3" id="KW-1185">Reference proteome</keyword>
<evidence type="ECO:0000313" key="3">
    <source>
        <dbReference type="Proteomes" id="UP001311915"/>
    </source>
</evidence>
<evidence type="ECO:0000256" key="1">
    <source>
        <dbReference type="SAM" id="SignalP"/>
    </source>
</evidence>
<dbReference type="Proteomes" id="UP001311915">
    <property type="component" value="Unassembled WGS sequence"/>
</dbReference>
<protein>
    <submittedName>
        <fullName evidence="2">Uncharacterized protein</fullName>
    </submittedName>
</protein>
<evidence type="ECO:0000313" key="2">
    <source>
        <dbReference type="EMBL" id="KAK4715210.1"/>
    </source>
</evidence>
<dbReference type="EMBL" id="JAWPEI010000009">
    <property type="protein sequence ID" value="KAK4715210.1"/>
    <property type="molecule type" value="Genomic_DNA"/>
</dbReference>
<comment type="caution">
    <text evidence="2">The sequence shown here is derived from an EMBL/GenBank/DDBJ whole genome shotgun (WGS) entry which is preliminary data.</text>
</comment>
<proteinExistence type="predicted"/>
<feature type="signal peptide" evidence="1">
    <location>
        <begin position="1"/>
        <end position="23"/>
    </location>
</feature>
<keyword evidence="1" id="KW-0732">Signal</keyword>
<dbReference type="AlphaFoldDB" id="A0AAV9KNX7"/>
<gene>
    <name evidence="2" type="ORF">R3W88_013548</name>
</gene>
<organism evidence="2 3">
    <name type="scientific">Solanum pinnatisectum</name>
    <name type="common">tansyleaf nightshade</name>
    <dbReference type="NCBI Taxonomy" id="50273"/>
    <lineage>
        <taxon>Eukaryota</taxon>
        <taxon>Viridiplantae</taxon>
        <taxon>Streptophyta</taxon>
        <taxon>Embryophyta</taxon>
        <taxon>Tracheophyta</taxon>
        <taxon>Spermatophyta</taxon>
        <taxon>Magnoliopsida</taxon>
        <taxon>eudicotyledons</taxon>
        <taxon>Gunneridae</taxon>
        <taxon>Pentapetalae</taxon>
        <taxon>asterids</taxon>
        <taxon>lamiids</taxon>
        <taxon>Solanales</taxon>
        <taxon>Solanaceae</taxon>
        <taxon>Solanoideae</taxon>
        <taxon>Solaneae</taxon>
        <taxon>Solanum</taxon>
    </lineage>
</organism>
<sequence>MAMITSTFFIFLFLIFPTGKVATSNMALAPKKVDNILVEVERRQQYQCLAQLGPCNTRYCDEACCTRACFNDYNGLNPLPNCDKIPGLVVRLCSCYHDCHQHQNIVHPNKVNNMVSFNFFQKSSSSFSFSFLN</sequence>
<name>A0AAV9KNX7_9SOLN</name>